<feature type="domain" description="Ribosomal RNA methyltransferase FtsJ" evidence="11">
    <location>
        <begin position="11"/>
        <end position="178"/>
    </location>
</feature>
<evidence type="ECO:0000313" key="13">
    <source>
        <dbReference type="Proteomes" id="UP000663602"/>
    </source>
</evidence>
<evidence type="ECO:0000256" key="4">
    <source>
        <dbReference type="ARBA" id="ARBA00022691"/>
    </source>
</evidence>
<keyword evidence="2 12" id="KW-0489">Methyltransferase</keyword>
<comment type="catalytic activity">
    <reaction evidence="10">
        <text>uridine(2552) in 23S rRNA + S-adenosyl-L-methionine = 2'-O-methyluridine(2552) in 23S rRNA + S-adenosyl-L-homocysteine + H(+)</text>
        <dbReference type="Rhea" id="RHEA:42720"/>
        <dbReference type="Rhea" id="RHEA-COMP:10202"/>
        <dbReference type="Rhea" id="RHEA-COMP:10203"/>
        <dbReference type="ChEBI" id="CHEBI:15378"/>
        <dbReference type="ChEBI" id="CHEBI:57856"/>
        <dbReference type="ChEBI" id="CHEBI:59789"/>
        <dbReference type="ChEBI" id="CHEBI:65315"/>
        <dbReference type="ChEBI" id="CHEBI:74478"/>
        <dbReference type="EC" id="2.1.1.166"/>
    </reaction>
</comment>
<evidence type="ECO:0000256" key="1">
    <source>
        <dbReference type="ARBA" id="ARBA00022552"/>
    </source>
</evidence>
<evidence type="ECO:0000256" key="10">
    <source>
        <dbReference type="ARBA" id="ARBA00048970"/>
    </source>
</evidence>
<dbReference type="AlphaFoldDB" id="A0A974X7J3"/>
<evidence type="ECO:0000256" key="3">
    <source>
        <dbReference type="ARBA" id="ARBA00022679"/>
    </source>
</evidence>
<dbReference type="SUPFAM" id="SSF53335">
    <property type="entry name" value="S-adenosyl-L-methionine-dependent methyltransferases"/>
    <property type="match status" value="1"/>
</dbReference>
<evidence type="ECO:0000313" key="12">
    <source>
        <dbReference type="EMBL" id="QSW37899.1"/>
    </source>
</evidence>
<dbReference type="Gene3D" id="3.40.50.150">
    <property type="entry name" value="Vaccinia Virus protein VP39"/>
    <property type="match status" value="1"/>
</dbReference>
<evidence type="ECO:0000256" key="9">
    <source>
        <dbReference type="ARBA" id="ARBA00042745"/>
    </source>
</evidence>
<dbReference type="CDD" id="cd02440">
    <property type="entry name" value="AdoMet_MTases"/>
    <property type="match status" value="1"/>
</dbReference>
<dbReference type="GO" id="GO:0008650">
    <property type="term" value="F:rRNA (uridine-2'-O-)-methyltransferase activity"/>
    <property type="evidence" value="ECO:0007669"/>
    <property type="project" value="TreeGrafter"/>
</dbReference>
<protein>
    <recommendedName>
        <fullName evidence="7">Ribosomal RNA large subunit methyltransferase E</fullName>
        <ecNumber evidence="6">2.1.1.166</ecNumber>
    </recommendedName>
    <alternativeName>
        <fullName evidence="9">23S rRNA Um2552 methyltransferase</fullName>
    </alternativeName>
    <alternativeName>
        <fullName evidence="8">rRNA (uridine-2'-O-)-methyltransferase</fullName>
    </alternativeName>
</protein>
<dbReference type="InterPro" id="IPR029063">
    <property type="entry name" value="SAM-dependent_MTases_sf"/>
</dbReference>
<evidence type="ECO:0000256" key="2">
    <source>
        <dbReference type="ARBA" id="ARBA00022603"/>
    </source>
</evidence>
<keyword evidence="3" id="KW-0808">Transferase</keyword>
<comment type="function">
    <text evidence="5">Specifically methylates the uridine in position 2552 of 23S rRNA at the 2'-O position of the ribose in the fully assembled 50S ribosomal subunit.</text>
</comment>
<evidence type="ECO:0000256" key="6">
    <source>
        <dbReference type="ARBA" id="ARBA00038861"/>
    </source>
</evidence>
<dbReference type="PANTHER" id="PTHR10920:SF18">
    <property type="entry name" value="RRNA METHYLTRANSFERASE 2, MITOCHONDRIAL"/>
    <property type="match status" value="1"/>
</dbReference>
<dbReference type="PANTHER" id="PTHR10920">
    <property type="entry name" value="RIBOSOMAL RNA METHYLTRANSFERASE"/>
    <property type="match status" value="1"/>
</dbReference>
<dbReference type="Proteomes" id="UP000663602">
    <property type="component" value="Chromosome"/>
</dbReference>
<gene>
    <name evidence="12" type="ORF">JSR02_00345</name>
</gene>
<reference evidence="12" key="2">
    <citation type="submission" date="2021-03" db="EMBL/GenBank/DDBJ databases">
        <title>Alternative transmission patterns in independently acquired nutritional co-symbionts of Dictyopharidae planthoppers.</title>
        <authorList>
            <person name="Michalik A."/>
            <person name="Lukasik P."/>
        </authorList>
    </citation>
    <scope>NUCLEOTIDE SEQUENCE</scope>
    <source>
        <strain evidence="12">DICMUL</strain>
    </source>
</reference>
<keyword evidence="4" id="KW-0949">S-adenosyl-L-methionine</keyword>
<dbReference type="InterPro" id="IPR050082">
    <property type="entry name" value="RNA_methyltr_RlmE"/>
</dbReference>
<accession>A0A974X7J3</accession>
<dbReference type="Pfam" id="PF01728">
    <property type="entry name" value="FtsJ"/>
    <property type="match status" value="1"/>
</dbReference>
<evidence type="ECO:0000256" key="7">
    <source>
        <dbReference type="ARBA" id="ARBA00041129"/>
    </source>
</evidence>
<evidence type="ECO:0000256" key="8">
    <source>
        <dbReference type="ARBA" id="ARBA00041995"/>
    </source>
</evidence>
<keyword evidence="1" id="KW-0698">rRNA processing</keyword>
<sequence length="183" mass="21426">MTSFKDIKAISYFKIKELDNKYKIIKNGMTILELGCYPGGISQYILEYPQVKILAVDKRLTTHPNNTNNYKFKQLNIFNNNLISYLKTQTAFDLIISDVCENISGIKSRDRASCIKIINRIKLIEKLCLKAHKNLIFKILEENLDKRIKTQFTNFKKILFKRTTLKKHTSEKYVLCIHKSKNT</sequence>
<evidence type="ECO:0000259" key="11">
    <source>
        <dbReference type="Pfam" id="PF01728"/>
    </source>
</evidence>
<dbReference type="EC" id="2.1.1.166" evidence="6"/>
<proteinExistence type="predicted"/>
<evidence type="ECO:0000256" key="5">
    <source>
        <dbReference type="ARBA" id="ARBA00037569"/>
    </source>
</evidence>
<reference evidence="12" key="1">
    <citation type="submission" date="2021-02" db="EMBL/GenBank/DDBJ databases">
        <authorList>
            <person name="Franco D."/>
        </authorList>
    </citation>
    <scope>NUCLEOTIDE SEQUENCE</scope>
    <source>
        <strain evidence="12">DICMUL</strain>
    </source>
</reference>
<organism evidence="12 13">
    <name type="scientific">Candidatus Vidania fulgoroideorum</name>
    <dbReference type="NCBI Taxonomy" id="881286"/>
    <lineage>
        <taxon>Bacteria</taxon>
        <taxon>Pseudomonadati</taxon>
        <taxon>Pseudomonadota</taxon>
        <taxon>Betaproteobacteria</taxon>
        <taxon>Candidatus Vidania</taxon>
    </lineage>
</organism>
<name>A0A974X7J3_9PROT</name>
<dbReference type="InterPro" id="IPR002877">
    <property type="entry name" value="RNA_MeTrfase_FtsJ_dom"/>
</dbReference>
<dbReference type="EMBL" id="CP071410">
    <property type="protein sequence ID" value="QSW37899.1"/>
    <property type="molecule type" value="Genomic_DNA"/>
</dbReference>